<dbReference type="Gene3D" id="3.90.380.10">
    <property type="entry name" value="Naphthalene 1,2-dioxygenase Alpha Subunit, Chain A, domain 1"/>
    <property type="match status" value="2"/>
</dbReference>
<keyword evidence="5" id="KW-0408">Iron</keyword>
<comment type="cofactor">
    <cofactor evidence="1">
        <name>Fe cation</name>
        <dbReference type="ChEBI" id="CHEBI:24875"/>
    </cofactor>
</comment>
<keyword evidence="8" id="KW-0223">Dioxygenase</keyword>
<dbReference type="InterPro" id="IPR015879">
    <property type="entry name" value="Ring_hydroxy_dOase_asu_C_dom"/>
</dbReference>
<dbReference type="Gene3D" id="2.102.10.10">
    <property type="entry name" value="Rieske [2Fe-2S] iron-sulphur domain"/>
    <property type="match status" value="1"/>
</dbReference>
<dbReference type="PANTHER" id="PTHR43756:SF5">
    <property type="entry name" value="CHOLINE MONOOXYGENASE, CHLOROPLASTIC"/>
    <property type="match status" value="1"/>
</dbReference>
<dbReference type="SUPFAM" id="SSF55961">
    <property type="entry name" value="Bet v1-like"/>
    <property type="match status" value="1"/>
</dbReference>
<dbReference type="EMBL" id="CADCVZ010000058">
    <property type="protein sequence ID" value="CAA9520821.1"/>
    <property type="molecule type" value="Genomic_DNA"/>
</dbReference>
<dbReference type="InterPro" id="IPR001663">
    <property type="entry name" value="Rng_hydr_dOase-A"/>
</dbReference>
<reference evidence="8" key="1">
    <citation type="submission" date="2020-02" db="EMBL/GenBank/DDBJ databases">
        <authorList>
            <person name="Meier V. D."/>
        </authorList>
    </citation>
    <scope>NUCLEOTIDE SEQUENCE</scope>
    <source>
        <strain evidence="8">AVDCRST_MAG09</strain>
    </source>
</reference>
<keyword evidence="4" id="KW-0560">Oxidoreductase</keyword>
<protein>
    <submittedName>
        <fullName evidence="8">Phenylpropionate dioxygenase and related ring-hydroxylating dioxygenases, large terminal subunit</fullName>
    </submittedName>
</protein>
<evidence type="ECO:0000256" key="6">
    <source>
        <dbReference type="ARBA" id="ARBA00023014"/>
    </source>
</evidence>
<evidence type="ECO:0000256" key="5">
    <source>
        <dbReference type="ARBA" id="ARBA00023004"/>
    </source>
</evidence>
<dbReference type="PRINTS" id="PR00090">
    <property type="entry name" value="RNGDIOXGNASE"/>
</dbReference>
<dbReference type="Pfam" id="PF00355">
    <property type="entry name" value="Rieske"/>
    <property type="match status" value="1"/>
</dbReference>
<gene>
    <name evidence="8" type="ORF">AVDCRST_MAG09-2033</name>
</gene>
<evidence type="ECO:0000256" key="3">
    <source>
        <dbReference type="ARBA" id="ARBA00022723"/>
    </source>
</evidence>
<evidence type="ECO:0000256" key="2">
    <source>
        <dbReference type="ARBA" id="ARBA00022714"/>
    </source>
</evidence>
<evidence type="ECO:0000256" key="4">
    <source>
        <dbReference type="ARBA" id="ARBA00023002"/>
    </source>
</evidence>
<feature type="domain" description="Rieske" evidence="7">
    <location>
        <begin position="45"/>
        <end position="152"/>
    </location>
</feature>
<organism evidence="8">
    <name type="scientific">uncultured Sphingomonas sp</name>
    <dbReference type="NCBI Taxonomy" id="158754"/>
    <lineage>
        <taxon>Bacteria</taxon>
        <taxon>Pseudomonadati</taxon>
        <taxon>Pseudomonadota</taxon>
        <taxon>Alphaproteobacteria</taxon>
        <taxon>Sphingomonadales</taxon>
        <taxon>Sphingomonadaceae</taxon>
        <taxon>Sphingomonas</taxon>
        <taxon>environmental samples</taxon>
    </lineage>
</organism>
<accession>A0A6J4TDC9</accession>
<evidence type="ECO:0000259" key="7">
    <source>
        <dbReference type="PROSITE" id="PS51296"/>
    </source>
</evidence>
<dbReference type="Pfam" id="PF00848">
    <property type="entry name" value="Ring_hydroxyl_A"/>
    <property type="match status" value="1"/>
</dbReference>
<dbReference type="GO" id="GO:0051537">
    <property type="term" value="F:2 iron, 2 sulfur cluster binding"/>
    <property type="evidence" value="ECO:0007669"/>
    <property type="project" value="UniProtKB-KW"/>
</dbReference>
<dbReference type="PANTHER" id="PTHR43756">
    <property type="entry name" value="CHOLINE MONOOXYGENASE, CHLOROPLASTIC"/>
    <property type="match status" value="1"/>
</dbReference>
<evidence type="ECO:0000313" key="8">
    <source>
        <dbReference type="EMBL" id="CAA9520821.1"/>
    </source>
</evidence>
<evidence type="ECO:0000256" key="1">
    <source>
        <dbReference type="ARBA" id="ARBA00001962"/>
    </source>
</evidence>
<dbReference type="GO" id="GO:0051213">
    <property type="term" value="F:dioxygenase activity"/>
    <property type="evidence" value="ECO:0007669"/>
    <property type="project" value="UniProtKB-KW"/>
</dbReference>
<dbReference type="InterPro" id="IPR017941">
    <property type="entry name" value="Rieske_2Fe-2S"/>
</dbReference>
<dbReference type="RefSeq" id="WP_294174313.1">
    <property type="nucleotide sequence ID" value="NZ_CADCVZ010000058.1"/>
</dbReference>
<keyword evidence="2" id="KW-0001">2Fe-2S</keyword>
<dbReference type="CDD" id="cd03469">
    <property type="entry name" value="Rieske_RO_Alpha_N"/>
    <property type="match status" value="1"/>
</dbReference>
<name>A0A6J4TDC9_9SPHN</name>
<dbReference type="SUPFAM" id="SSF50022">
    <property type="entry name" value="ISP domain"/>
    <property type="match status" value="1"/>
</dbReference>
<keyword evidence="6" id="KW-0411">Iron-sulfur</keyword>
<dbReference type="AlphaFoldDB" id="A0A6J4TDC9"/>
<dbReference type="InterPro" id="IPR036922">
    <property type="entry name" value="Rieske_2Fe-2S_sf"/>
</dbReference>
<dbReference type="GO" id="GO:0005506">
    <property type="term" value="F:iron ion binding"/>
    <property type="evidence" value="ECO:0007669"/>
    <property type="project" value="InterPro"/>
</dbReference>
<keyword evidence="3" id="KW-0479">Metal-binding</keyword>
<sequence>MSRPQLAAARSDLDPDDGWSLPAWVYRDPEFFRVETERVMRPSWQVVCHLSDIALPGAWHTLEFLGESIIVVRGKDEVVRAFTNVCRHRGSRIVDGSSGCARKLVCPYHAWSYNLDGTLAGVPGKDGYGALDMSEHGLAPVEMEIWRGFVFVRLVPGGPSVAEMMAPYEQRIAPYRFEELRALGRVTLRPRRVNWKNVADNYSDGLHIPIAHPGLTRLFGRGYGIEAEENVDRMWGALIERPSANLSERMYQKLLPAVPHLPEDAQRLWLYFKLWPNVAFDIYPDQVDFMQFLPVSPTETLVREISYVLPDDRREMKAARYLNWRINRQVNAEDSTLIARVQAGMQSRSFTVGPLSEEEVCLRSFCRRMRSLIPEARLHQPPEPGWSSRAAVSRAR</sequence>
<proteinExistence type="predicted"/>
<dbReference type="CDD" id="cd00680">
    <property type="entry name" value="RHO_alpha_C"/>
    <property type="match status" value="1"/>
</dbReference>
<dbReference type="PROSITE" id="PS51296">
    <property type="entry name" value="RIESKE"/>
    <property type="match status" value="1"/>
</dbReference>